<comment type="caution">
    <text evidence="7">The sequence shown here is derived from an EMBL/GenBank/DDBJ whole genome shotgun (WGS) entry which is preliminary data.</text>
</comment>
<dbReference type="AlphaFoldDB" id="A0A835USC1"/>
<dbReference type="Proteomes" id="UP000639772">
    <property type="component" value="Unassembled WGS sequence"/>
</dbReference>
<organism evidence="7 8">
    <name type="scientific">Vanilla planifolia</name>
    <name type="common">Vanilla</name>
    <dbReference type="NCBI Taxonomy" id="51239"/>
    <lineage>
        <taxon>Eukaryota</taxon>
        <taxon>Viridiplantae</taxon>
        <taxon>Streptophyta</taxon>
        <taxon>Embryophyta</taxon>
        <taxon>Tracheophyta</taxon>
        <taxon>Spermatophyta</taxon>
        <taxon>Magnoliopsida</taxon>
        <taxon>Liliopsida</taxon>
        <taxon>Asparagales</taxon>
        <taxon>Orchidaceae</taxon>
        <taxon>Vanilloideae</taxon>
        <taxon>Vanilleae</taxon>
        <taxon>Vanilla</taxon>
    </lineage>
</organism>
<dbReference type="EMBL" id="JADCNM010000008">
    <property type="protein sequence ID" value="KAG0472163.1"/>
    <property type="molecule type" value="Genomic_DNA"/>
</dbReference>
<dbReference type="CDD" id="cd13132">
    <property type="entry name" value="MATE_eukaryotic"/>
    <property type="match status" value="1"/>
</dbReference>
<dbReference type="InterPro" id="IPR002528">
    <property type="entry name" value="MATE_fam"/>
</dbReference>
<dbReference type="GO" id="GO:1990961">
    <property type="term" value="P:xenobiotic detoxification by transmembrane export across the plasma membrane"/>
    <property type="evidence" value="ECO:0007669"/>
    <property type="project" value="InterPro"/>
</dbReference>
<evidence type="ECO:0000256" key="4">
    <source>
        <dbReference type="ARBA" id="ARBA00022989"/>
    </source>
</evidence>
<feature type="transmembrane region" description="Helical" evidence="6">
    <location>
        <begin position="391"/>
        <end position="411"/>
    </location>
</feature>
<dbReference type="GO" id="GO:0015297">
    <property type="term" value="F:antiporter activity"/>
    <property type="evidence" value="ECO:0007669"/>
    <property type="project" value="InterPro"/>
</dbReference>
<evidence type="ECO:0000313" key="7">
    <source>
        <dbReference type="EMBL" id="KAG0472163.1"/>
    </source>
</evidence>
<feature type="transmembrane region" description="Helical" evidence="6">
    <location>
        <begin position="156"/>
        <end position="177"/>
    </location>
</feature>
<keyword evidence="5 6" id="KW-0472">Membrane</keyword>
<comment type="caution">
    <text evidence="6">Lacks conserved residue(s) required for the propagation of feature annotation.</text>
</comment>
<evidence type="ECO:0000256" key="1">
    <source>
        <dbReference type="ARBA" id="ARBA00004141"/>
    </source>
</evidence>
<dbReference type="GO" id="GO:0042910">
    <property type="term" value="F:xenobiotic transmembrane transporter activity"/>
    <property type="evidence" value="ECO:0007669"/>
    <property type="project" value="InterPro"/>
</dbReference>
<feature type="transmembrane region" description="Helical" evidence="6">
    <location>
        <begin position="91"/>
        <end position="112"/>
    </location>
</feature>
<protein>
    <recommendedName>
        <fullName evidence="6">Protein DETOXIFICATION</fullName>
    </recommendedName>
    <alternativeName>
        <fullName evidence="6">Multidrug and toxic compound extrusion protein</fullName>
    </alternativeName>
</protein>
<evidence type="ECO:0000313" key="8">
    <source>
        <dbReference type="Proteomes" id="UP000639772"/>
    </source>
</evidence>
<dbReference type="GO" id="GO:0016020">
    <property type="term" value="C:membrane"/>
    <property type="evidence" value="ECO:0007669"/>
    <property type="project" value="UniProtKB-SubCell"/>
</dbReference>
<feature type="transmembrane region" description="Helical" evidence="6">
    <location>
        <begin position="417"/>
        <end position="440"/>
    </location>
</feature>
<dbReference type="NCBIfam" id="TIGR00797">
    <property type="entry name" value="matE"/>
    <property type="match status" value="1"/>
</dbReference>
<reference evidence="7 8" key="1">
    <citation type="journal article" date="2020" name="Nat. Food">
        <title>A phased Vanilla planifolia genome enables genetic improvement of flavour and production.</title>
        <authorList>
            <person name="Hasing T."/>
            <person name="Tang H."/>
            <person name="Brym M."/>
            <person name="Khazi F."/>
            <person name="Huang T."/>
            <person name="Chambers A.H."/>
        </authorList>
    </citation>
    <scope>NUCLEOTIDE SEQUENCE [LARGE SCALE GENOMIC DNA]</scope>
    <source>
        <tissue evidence="7">Leaf</tissue>
    </source>
</reference>
<comment type="similarity">
    <text evidence="2 6">Belongs to the multi antimicrobial extrusion (MATE) (TC 2.A.66.1) family.</text>
</comment>
<accession>A0A835USC1</accession>
<comment type="subcellular location">
    <subcellularLocation>
        <location evidence="1">Membrane</location>
        <topology evidence="1">Multi-pass membrane protein</topology>
    </subcellularLocation>
</comment>
<feature type="transmembrane region" description="Helical" evidence="6">
    <location>
        <begin position="183"/>
        <end position="207"/>
    </location>
</feature>
<keyword evidence="4 6" id="KW-1133">Transmembrane helix</keyword>
<dbReference type="PANTHER" id="PTHR11206">
    <property type="entry name" value="MULTIDRUG RESISTANCE PROTEIN"/>
    <property type="match status" value="1"/>
</dbReference>
<dbReference type="InterPro" id="IPR045069">
    <property type="entry name" value="MATE_euk"/>
</dbReference>
<evidence type="ECO:0000256" key="3">
    <source>
        <dbReference type="ARBA" id="ARBA00022692"/>
    </source>
</evidence>
<dbReference type="Pfam" id="PF01554">
    <property type="entry name" value="MatE"/>
    <property type="match status" value="2"/>
</dbReference>
<gene>
    <name evidence="7" type="ORF">HPP92_016709</name>
</gene>
<evidence type="ECO:0000256" key="2">
    <source>
        <dbReference type="ARBA" id="ARBA00010199"/>
    </source>
</evidence>
<evidence type="ECO:0000256" key="5">
    <source>
        <dbReference type="ARBA" id="ARBA00023136"/>
    </source>
</evidence>
<keyword evidence="3 6" id="KW-0812">Transmembrane</keyword>
<proteinExistence type="inferred from homology"/>
<sequence length="480" mass="50132">MWGEEVKRMRKICLPMAATNLVSYLKGMVSVSCMGRLGPLELAGGSLAVGLTNITGISVLNGLSLGLDPICSQAVGSRNHSLATSALRRTVILLLVASLPIAALWCSLRPFLLFLCLDPSVASVAQTYAISSVPSLLSLSLLLPLRSYLRSHSRPLPIAAASALSSLVLHLPLAPLLSHSLGISGIALSSSLSDFVTLLLLSAYFAFSHQPDHHTSYIRLPTSSPPPSATAHADGWAPLFRLALPTCLAVCLEWWWYEFMTIAAGYLAYPRAGLGAAGIVIQTTALLYTLPTTLSAAAATRVGNELGAGRPKHARAAAAVSMGLSLAGSCLGLAWTTLGREAWARVFTADGDVLGLTRTALPLIGLCELANCPQTTGCGVLRGCARPAAGLVINLVSFYLVGAPVAVGLAFGLEMGFVGLCLGLLAAQVVCAASILVVTWRTDWEEEARKAADLVGPIGLNGMEEEKKATLVDGAETLLK</sequence>
<name>A0A835USC1_VANPL</name>
<evidence type="ECO:0000256" key="6">
    <source>
        <dbReference type="RuleBase" id="RU004914"/>
    </source>
</evidence>
<dbReference type="OrthoDB" id="2126698at2759"/>